<sequence length="331" mass="35650">MEWLVAATVFLVVSVVLWLVSFRIDRKIESQVPINGRFLEVGGERLHYTDEGRGPVLLMIHGLSGCARNLTHSLAPQLREQFRVITLDRPGSGYSTRARGAPADLPAQASLIAKFIRTLDLGQPLVLGHSLGGAIALSLALNHPQSVSGLVLVAPLTHPQRMLPLVFLSLGVRPALLRRWMSLTLAAPMAMLGRHSLVKAVFAPDPVPEDFAVRGGGLLGMRTSNFYNASSEIAVVNRALPDMVKHYSSLKLPVGLIYGSKDPVLSYRRHGESMVGKVPGLALEIVQGRGHMLPITAVERVVAMVRHVAGQAGPQRSATILHPPFAASRAG</sequence>
<evidence type="ECO:0000313" key="3">
    <source>
        <dbReference type="Proteomes" id="UP000693952"/>
    </source>
</evidence>
<dbReference type="InterPro" id="IPR000073">
    <property type="entry name" value="AB_hydrolase_1"/>
</dbReference>
<dbReference type="PRINTS" id="PR00111">
    <property type="entry name" value="ABHYDROLASE"/>
</dbReference>
<protein>
    <submittedName>
        <fullName evidence="2">Alpha/beta hydrolase</fullName>
    </submittedName>
</protein>
<evidence type="ECO:0000259" key="1">
    <source>
        <dbReference type="Pfam" id="PF00561"/>
    </source>
</evidence>
<dbReference type="Pfam" id="PF00561">
    <property type="entry name" value="Abhydrolase_1"/>
    <property type="match status" value="1"/>
</dbReference>
<dbReference type="Gene3D" id="3.40.50.1820">
    <property type="entry name" value="alpha/beta hydrolase"/>
    <property type="match status" value="1"/>
</dbReference>
<keyword evidence="3" id="KW-1185">Reference proteome</keyword>
<dbReference type="RefSeq" id="WP_068587361.1">
    <property type="nucleotide sequence ID" value="NZ_CP027706.1"/>
</dbReference>
<dbReference type="GO" id="GO:0016787">
    <property type="term" value="F:hydrolase activity"/>
    <property type="evidence" value="ECO:0007669"/>
    <property type="project" value="UniProtKB-KW"/>
</dbReference>
<dbReference type="EMBL" id="CP077074">
    <property type="protein sequence ID" value="QXH43595.1"/>
    <property type="molecule type" value="Genomic_DNA"/>
</dbReference>
<evidence type="ECO:0000313" key="2">
    <source>
        <dbReference type="EMBL" id="QXH43595.1"/>
    </source>
</evidence>
<gene>
    <name evidence="2" type="ORF">KSS89_15635</name>
</gene>
<keyword evidence="2" id="KW-0378">Hydrolase</keyword>
<feature type="domain" description="AB hydrolase-1" evidence="1">
    <location>
        <begin position="55"/>
        <end position="296"/>
    </location>
</feature>
<organism evidence="2 3">
    <name type="scientific">Pseudomonas sessilinigenes</name>
    <dbReference type="NCBI Taxonomy" id="658629"/>
    <lineage>
        <taxon>Bacteria</taxon>
        <taxon>Pseudomonadati</taxon>
        <taxon>Pseudomonadota</taxon>
        <taxon>Gammaproteobacteria</taxon>
        <taxon>Pseudomonadales</taxon>
        <taxon>Pseudomonadaceae</taxon>
        <taxon>Pseudomonas</taxon>
    </lineage>
</organism>
<dbReference type="PANTHER" id="PTHR43798">
    <property type="entry name" value="MONOACYLGLYCEROL LIPASE"/>
    <property type="match status" value="1"/>
</dbReference>
<dbReference type="InterPro" id="IPR050266">
    <property type="entry name" value="AB_hydrolase_sf"/>
</dbReference>
<proteinExistence type="predicted"/>
<dbReference type="Proteomes" id="UP000693952">
    <property type="component" value="Chromosome"/>
</dbReference>
<reference evidence="2" key="1">
    <citation type="submission" date="2021-06" db="EMBL/GenBank/DDBJ databases">
        <title>Updating the genus Pseudomonas: Description of 43 new species and partition of the Pseudomonas putida group.</title>
        <authorList>
            <person name="Girard L."/>
            <person name="Lood C."/>
            <person name="Vandamme P."/>
            <person name="Rokni-Zadeh H."/>
            <person name="van Noort V."/>
            <person name="Hofte M."/>
            <person name="Lavigne R."/>
            <person name="De Mot R."/>
        </authorList>
    </citation>
    <scope>NUCLEOTIDE SEQUENCE</scope>
    <source>
        <strain evidence="2">CMR12a</strain>
    </source>
</reference>
<name>A0ABX8MWJ1_9PSED</name>
<dbReference type="SUPFAM" id="SSF53474">
    <property type="entry name" value="alpha/beta-Hydrolases"/>
    <property type="match status" value="1"/>
</dbReference>
<accession>A0ABX8MWJ1</accession>
<dbReference type="InterPro" id="IPR029058">
    <property type="entry name" value="AB_hydrolase_fold"/>
</dbReference>